<dbReference type="GO" id="GO:0019213">
    <property type="term" value="F:deacetylase activity"/>
    <property type="evidence" value="ECO:0007669"/>
    <property type="project" value="InterPro"/>
</dbReference>
<dbReference type="InterPro" id="IPR032466">
    <property type="entry name" value="Metal_Hydrolase"/>
</dbReference>
<feature type="binding site" evidence="1">
    <location>
        <position position="243"/>
    </location>
    <ligand>
        <name>Zn(2+)</name>
        <dbReference type="ChEBI" id="CHEBI:29105"/>
        <label>2</label>
    </ligand>
</feature>
<keyword evidence="1" id="KW-0862">Zinc</keyword>
<evidence type="ECO:0000313" key="5">
    <source>
        <dbReference type="EMBL" id="RXF74175.1"/>
    </source>
</evidence>
<evidence type="ECO:0000256" key="1">
    <source>
        <dbReference type="PIRSR" id="PIRSR039004-1"/>
    </source>
</evidence>
<dbReference type="GO" id="GO:0046872">
    <property type="term" value="F:metal ion binding"/>
    <property type="evidence" value="ECO:0007669"/>
    <property type="project" value="UniProtKB-KW"/>
</dbReference>
<comment type="caution">
    <text evidence="5">The sequence shown here is derived from an EMBL/GenBank/DDBJ whole genome shotgun (WGS) entry which is preliminary data.</text>
</comment>
<accession>A0A4Q0ML35</accession>
<evidence type="ECO:0000259" key="4">
    <source>
        <dbReference type="Pfam" id="PF01979"/>
    </source>
</evidence>
<reference evidence="5 6" key="1">
    <citation type="submission" date="2018-12" db="EMBL/GenBank/DDBJ databases">
        <title>bacterium Hansschlegelia zhihuaiae S113.</title>
        <authorList>
            <person name="He J."/>
        </authorList>
    </citation>
    <scope>NUCLEOTIDE SEQUENCE [LARGE SCALE GENOMIC DNA]</scope>
    <source>
        <strain evidence="5 6">S 113</strain>
    </source>
</reference>
<feature type="binding site" description="via carbamate group" evidence="1">
    <location>
        <position position="187"/>
    </location>
    <ligand>
        <name>Zn(2+)</name>
        <dbReference type="ChEBI" id="CHEBI:29105"/>
        <label>1</label>
    </ligand>
</feature>
<dbReference type="EMBL" id="RYFI01000005">
    <property type="protein sequence ID" value="RXF74175.1"/>
    <property type="molecule type" value="Genomic_DNA"/>
</dbReference>
<dbReference type="GO" id="GO:0016810">
    <property type="term" value="F:hydrolase activity, acting on carbon-nitrogen (but not peptide) bonds"/>
    <property type="evidence" value="ECO:0007669"/>
    <property type="project" value="InterPro"/>
</dbReference>
<dbReference type="PIRSF" id="PIRSF039004">
    <property type="entry name" value="ADE_EF_0837"/>
    <property type="match status" value="1"/>
</dbReference>
<dbReference type="InterPro" id="IPR006680">
    <property type="entry name" value="Amidohydro-rel"/>
</dbReference>
<sequence>MPPQRQDGAGKSAAERRAGVTVATAHDLILRGGRVIDPSQNFDQIADVAFAGGKVSGFGPNLPAGSETEIRDVSGAIVSPGLIDLHTHVYWGGTSLGIDPDDFCRLSGVTTAVDTGSAGPGNWAGFRKHVIERADARVLAYLHVSFAGIFGFSKTIMVGESEDPRLMAPAEAAKVADANRDLIVGIKVRVGLHASGDQGTAPLNAALQVAEEVGMPLMAHIDHPPPSYEEVLAMLRPGDVLTHCFRPFPNAPCTAQGTVKRAVLEARERGVLFDVGHGKGSFAFKIARAMLANGFLPDTISSDVHQLCIDGPAFDQVTTMSKFLCLGLELPEVIRLSTVNAAFALRRPEYGSLKVGSLGDATILDVREGEFDYVDVVGEHMTAAKRIVSEGVVLKGRWFHSSEGSRFGRKLLAAA</sequence>
<dbReference type="NCBIfam" id="NF006689">
    <property type="entry name" value="PRK09237.1"/>
    <property type="match status" value="1"/>
</dbReference>
<keyword evidence="6" id="KW-1185">Reference proteome</keyword>
<evidence type="ECO:0000313" key="6">
    <source>
        <dbReference type="Proteomes" id="UP000289708"/>
    </source>
</evidence>
<dbReference type="SUPFAM" id="SSF51556">
    <property type="entry name" value="Metallo-dependent hydrolases"/>
    <property type="match status" value="1"/>
</dbReference>
<evidence type="ECO:0000256" key="3">
    <source>
        <dbReference type="PIRSR" id="PIRSR039004-3"/>
    </source>
</evidence>
<feature type="binding site" description="via carbamate group" evidence="1">
    <location>
        <position position="187"/>
    </location>
    <ligand>
        <name>Zn(2+)</name>
        <dbReference type="ChEBI" id="CHEBI:29105"/>
        <label>2</label>
    </ligand>
</feature>
<dbReference type="Pfam" id="PF01979">
    <property type="entry name" value="Amidohydro_1"/>
    <property type="match status" value="1"/>
</dbReference>
<name>A0A4Q0ML35_9HYPH</name>
<proteinExistence type="predicted"/>
<feature type="site" description="Transition state stabilizer" evidence="3">
    <location>
        <position position="189"/>
    </location>
</feature>
<dbReference type="Proteomes" id="UP000289708">
    <property type="component" value="Unassembled WGS sequence"/>
</dbReference>
<protein>
    <submittedName>
        <fullName evidence="5">Amidohydrolase/deacetylase family metallohydrolase</fullName>
    </submittedName>
</protein>
<dbReference type="Gene3D" id="3.20.20.140">
    <property type="entry name" value="Metal-dependent hydrolases"/>
    <property type="match status" value="1"/>
</dbReference>
<gene>
    <name evidence="5" type="ORF">EK403_07345</name>
</gene>
<feature type="modified residue" description="N6-carboxylysine" evidence="2">
    <location>
        <position position="187"/>
    </location>
</feature>
<dbReference type="PANTHER" id="PTHR42717:SF1">
    <property type="entry name" value="IMIDAZOLONEPROPIONASE AND RELATED AMIDOHYDROLASES"/>
    <property type="match status" value="1"/>
</dbReference>
<organism evidence="5 6">
    <name type="scientific">Hansschlegelia zhihuaiae</name>
    <dbReference type="NCBI Taxonomy" id="405005"/>
    <lineage>
        <taxon>Bacteria</taxon>
        <taxon>Pseudomonadati</taxon>
        <taxon>Pseudomonadota</taxon>
        <taxon>Alphaproteobacteria</taxon>
        <taxon>Hyphomicrobiales</taxon>
        <taxon>Methylopilaceae</taxon>
        <taxon>Hansschlegelia</taxon>
    </lineage>
</organism>
<dbReference type="InterPro" id="IPR011059">
    <property type="entry name" value="Metal-dep_hydrolase_composite"/>
</dbReference>
<keyword evidence="1" id="KW-0479">Metal-binding</keyword>
<feature type="binding site" evidence="1">
    <location>
        <position position="86"/>
    </location>
    <ligand>
        <name>Zn(2+)</name>
        <dbReference type="ChEBI" id="CHEBI:29105"/>
        <label>1</label>
    </ligand>
</feature>
<feature type="binding site" evidence="1">
    <location>
        <position position="220"/>
    </location>
    <ligand>
        <name>Zn(2+)</name>
        <dbReference type="ChEBI" id="CHEBI:29105"/>
        <label>2</label>
    </ligand>
</feature>
<dbReference type="InterPro" id="IPR020043">
    <property type="entry name" value="Deacetylase_Atu3266-like"/>
</dbReference>
<dbReference type="PANTHER" id="PTHR42717">
    <property type="entry name" value="DIHYDROOROTASE-RELATED"/>
    <property type="match status" value="1"/>
</dbReference>
<dbReference type="OrthoDB" id="9796020at2"/>
<feature type="binding site" evidence="1">
    <location>
        <position position="88"/>
    </location>
    <ligand>
        <name>Zn(2+)</name>
        <dbReference type="ChEBI" id="CHEBI:29105"/>
        <label>1</label>
    </ligand>
</feature>
<evidence type="ECO:0000256" key="2">
    <source>
        <dbReference type="PIRSR" id="PIRSR039004-2"/>
    </source>
</evidence>
<dbReference type="AlphaFoldDB" id="A0A4Q0ML35"/>
<feature type="domain" description="Amidohydrolase-related" evidence="4">
    <location>
        <begin position="77"/>
        <end position="231"/>
    </location>
</feature>
<dbReference type="SUPFAM" id="SSF51338">
    <property type="entry name" value="Composite domain of metallo-dependent hydrolases"/>
    <property type="match status" value="1"/>
</dbReference>
<keyword evidence="5" id="KW-0378">Hydrolase</keyword>
<dbReference type="Gene3D" id="2.30.40.10">
    <property type="entry name" value="Urease, subunit C, domain 1"/>
    <property type="match status" value="1"/>
</dbReference>
<feature type="binding site" evidence="1">
    <location>
        <position position="303"/>
    </location>
    <ligand>
        <name>Zn(2+)</name>
        <dbReference type="ChEBI" id="CHEBI:29105"/>
        <label>1</label>
    </ligand>
</feature>